<accession>W4L2L7</accession>
<dbReference type="Proteomes" id="UP000019141">
    <property type="component" value="Unassembled WGS sequence"/>
</dbReference>
<proteinExistence type="predicted"/>
<dbReference type="EMBL" id="AZHW01001621">
    <property type="protein sequence ID" value="ETW92159.1"/>
    <property type="molecule type" value="Genomic_DNA"/>
</dbReference>
<name>W4L2L7_ENTF1</name>
<evidence type="ECO:0000313" key="2">
    <source>
        <dbReference type="Proteomes" id="UP000019141"/>
    </source>
</evidence>
<evidence type="ECO:0000313" key="1">
    <source>
        <dbReference type="EMBL" id="ETW92159.1"/>
    </source>
</evidence>
<dbReference type="HOGENOM" id="CLU_2153730_0_0_7"/>
<gene>
    <name evidence="1" type="ORF">ETSY1_44870</name>
</gene>
<protein>
    <submittedName>
        <fullName evidence="1">Uncharacterized protein</fullName>
    </submittedName>
</protein>
<dbReference type="AlphaFoldDB" id="W4L2L7"/>
<comment type="caution">
    <text evidence="1">The sequence shown here is derived from an EMBL/GenBank/DDBJ whole genome shotgun (WGS) entry which is preliminary data.</text>
</comment>
<organism evidence="1 2">
    <name type="scientific">Entotheonella factor</name>
    <dbReference type="NCBI Taxonomy" id="1429438"/>
    <lineage>
        <taxon>Bacteria</taxon>
        <taxon>Pseudomonadati</taxon>
        <taxon>Nitrospinota/Tectimicrobiota group</taxon>
        <taxon>Candidatus Tectimicrobiota</taxon>
        <taxon>Candidatus Entotheonellia</taxon>
        <taxon>Candidatus Entotheonellales</taxon>
        <taxon>Candidatus Entotheonellaceae</taxon>
        <taxon>Candidatus Entotheonella</taxon>
    </lineage>
</organism>
<sequence length="111" mass="12120">MASEVMGEVQEPYGVAMKCLFLRVCQKSRSVGPSPSESVVIVAPEAGLSEDKTIQGNAEHGVCSRVKPGLDFFDALLAVCRALPNTTYLSISLFLSTIKHERRGIQWRLPV</sequence>
<keyword evidence="2" id="KW-1185">Reference proteome</keyword>
<reference evidence="1 2" key="1">
    <citation type="journal article" date="2014" name="Nature">
        <title>An environmental bacterial taxon with a large and distinct metabolic repertoire.</title>
        <authorList>
            <person name="Wilson M.C."/>
            <person name="Mori T."/>
            <person name="Ruckert C."/>
            <person name="Uria A.R."/>
            <person name="Helf M.J."/>
            <person name="Takada K."/>
            <person name="Gernert C."/>
            <person name="Steffens U.A."/>
            <person name="Heycke N."/>
            <person name="Schmitt S."/>
            <person name="Rinke C."/>
            <person name="Helfrich E.J."/>
            <person name="Brachmann A.O."/>
            <person name="Gurgui C."/>
            <person name="Wakimoto T."/>
            <person name="Kracht M."/>
            <person name="Crusemann M."/>
            <person name="Hentschel U."/>
            <person name="Abe I."/>
            <person name="Matsunaga S."/>
            <person name="Kalinowski J."/>
            <person name="Takeyama H."/>
            <person name="Piel J."/>
        </authorList>
    </citation>
    <scope>NUCLEOTIDE SEQUENCE [LARGE SCALE GENOMIC DNA]</scope>
    <source>
        <strain evidence="2">TSY1</strain>
    </source>
</reference>